<feature type="chain" id="PRO_5043870859" evidence="2">
    <location>
        <begin position="25"/>
        <end position="394"/>
    </location>
</feature>
<name>A0A7R8W7X9_9CRUS</name>
<evidence type="ECO:0000313" key="3">
    <source>
        <dbReference type="EMBL" id="CAD7224068.1"/>
    </source>
</evidence>
<dbReference type="OrthoDB" id="6376425at2759"/>
<proteinExistence type="predicted"/>
<feature type="region of interest" description="Disordered" evidence="1">
    <location>
        <begin position="229"/>
        <end position="251"/>
    </location>
</feature>
<accession>A0A7R8W7X9</accession>
<gene>
    <name evidence="3" type="ORF">CTOB1V02_LOCUS2038</name>
</gene>
<reference evidence="3" key="1">
    <citation type="submission" date="2020-11" db="EMBL/GenBank/DDBJ databases">
        <authorList>
            <person name="Tran Van P."/>
        </authorList>
    </citation>
    <scope>NUCLEOTIDE SEQUENCE</scope>
</reference>
<feature type="compositionally biased region" description="Low complexity" evidence="1">
    <location>
        <begin position="180"/>
        <end position="191"/>
    </location>
</feature>
<sequence>MQPLLSLAFLYPLVLTTITRNAGASDSNPFDAIWSTSHPQEPTCEQLRSMWRLSKRQIRQTTPVVPYANPFYRSPSPRGRSKYVNMPNPTPAYRSSVYPYGWTKQRARIPLRGWGTSVASSYDPFGMRSHSLPASSRMPGRSSPIDLDILQKFFTDESYLEDVPAGRLLPGPNHLHGIQSSRTGSSSSSSLYSDIMDEFTEPKDVYGTMTYTPMNATKVRTELRGGLVPSEGSLFPHGPRLKTGKRKGRRRREWFTLSSQRNSFPITGLQIARDKEPPGRNKPIDCMQVMSTASPSPQRAVLTTKPEQVQTKKNSRDQQRRLQALLLVHSMHFLLCLVICGLRQARCKARVNTPCTSLSDCGGCRKLGCINGLCVVPNFRPPGTMRSLFVNDDM</sequence>
<feature type="region of interest" description="Disordered" evidence="1">
    <location>
        <begin position="171"/>
        <end position="191"/>
    </location>
</feature>
<dbReference type="EMBL" id="OB660301">
    <property type="protein sequence ID" value="CAD7224068.1"/>
    <property type="molecule type" value="Genomic_DNA"/>
</dbReference>
<feature type="compositionally biased region" description="Basic residues" evidence="1">
    <location>
        <begin position="239"/>
        <end position="251"/>
    </location>
</feature>
<protein>
    <submittedName>
        <fullName evidence="3">Uncharacterized protein</fullName>
    </submittedName>
</protein>
<dbReference type="AlphaFoldDB" id="A0A7R8W7X9"/>
<keyword evidence="2" id="KW-0732">Signal</keyword>
<evidence type="ECO:0000256" key="2">
    <source>
        <dbReference type="SAM" id="SignalP"/>
    </source>
</evidence>
<feature type="signal peptide" evidence="2">
    <location>
        <begin position="1"/>
        <end position="24"/>
    </location>
</feature>
<organism evidence="3">
    <name type="scientific">Cyprideis torosa</name>
    <dbReference type="NCBI Taxonomy" id="163714"/>
    <lineage>
        <taxon>Eukaryota</taxon>
        <taxon>Metazoa</taxon>
        <taxon>Ecdysozoa</taxon>
        <taxon>Arthropoda</taxon>
        <taxon>Crustacea</taxon>
        <taxon>Oligostraca</taxon>
        <taxon>Ostracoda</taxon>
        <taxon>Podocopa</taxon>
        <taxon>Podocopida</taxon>
        <taxon>Cytherocopina</taxon>
        <taxon>Cytheroidea</taxon>
        <taxon>Cytherideidae</taxon>
        <taxon>Cyprideis</taxon>
    </lineage>
</organism>
<evidence type="ECO:0000256" key="1">
    <source>
        <dbReference type="SAM" id="MobiDB-lite"/>
    </source>
</evidence>